<name>A0A9N9Q5E8_9HELO</name>
<protein>
    <submittedName>
        <fullName evidence="1">Uncharacterized protein</fullName>
    </submittedName>
</protein>
<proteinExistence type="predicted"/>
<dbReference type="AlphaFoldDB" id="A0A9N9Q5E8"/>
<keyword evidence="2" id="KW-1185">Reference proteome</keyword>
<sequence>MAATFAPFFFNLAHFLKTTPTTGGSQHTGRPSNQELINKVMQSNLLGLYRNIRQLSICYKMDNHDIEQFLRGRVPCYPSMDFVCAINLDLNEVTKLYTDANSPYKYDDAIEQRRYDRAVYESWLLSLSVGEHDRLIQGLLKVPAYITRPNGPSIYAEEA</sequence>
<dbReference type="Proteomes" id="UP000701801">
    <property type="component" value="Unassembled WGS sequence"/>
</dbReference>
<dbReference type="OrthoDB" id="10281840at2759"/>
<organism evidence="1 2">
    <name type="scientific">Hymenoscyphus albidus</name>
    <dbReference type="NCBI Taxonomy" id="595503"/>
    <lineage>
        <taxon>Eukaryota</taxon>
        <taxon>Fungi</taxon>
        <taxon>Dikarya</taxon>
        <taxon>Ascomycota</taxon>
        <taxon>Pezizomycotina</taxon>
        <taxon>Leotiomycetes</taxon>
        <taxon>Helotiales</taxon>
        <taxon>Helotiaceae</taxon>
        <taxon>Hymenoscyphus</taxon>
    </lineage>
</organism>
<evidence type="ECO:0000313" key="2">
    <source>
        <dbReference type="Proteomes" id="UP000701801"/>
    </source>
</evidence>
<gene>
    <name evidence="1" type="ORF">HYALB_00008250</name>
</gene>
<comment type="caution">
    <text evidence="1">The sequence shown here is derived from an EMBL/GenBank/DDBJ whole genome shotgun (WGS) entry which is preliminary data.</text>
</comment>
<evidence type="ECO:0000313" key="1">
    <source>
        <dbReference type="EMBL" id="CAG8975809.1"/>
    </source>
</evidence>
<accession>A0A9N9Q5E8</accession>
<dbReference type="EMBL" id="CAJVRM010000151">
    <property type="protein sequence ID" value="CAG8975809.1"/>
    <property type="molecule type" value="Genomic_DNA"/>
</dbReference>
<reference evidence="1" key="1">
    <citation type="submission" date="2021-07" db="EMBL/GenBank/DDBJ databases">
        <authorList>
            <person name="Durling M."/>
        </authorList>
    </citation>
    <scope>NUCLEOTIDE SEQUENCE</scope>
</reference>